<dbReference type="InterPro" id="IPR003718">
    <property type="entry name" value="OsmC/Ohr_fam"/>
</dbReference>
<dbReference type="Pfam" id="PF02566">
    <property type="entry name" value="OsmC"/>
    <property type="match status" value="1"/>
</dbReference>
<dbReference type="AlphaFoldDB" id="A0A4Q1CGU3"/>
<dbReference type="PANTHER" id="PTHR39624:SF2">
    <property type="entry name" value="OSMC-LIKE PROTEIN"/>
    <property type="match status" value="1"/>
</dbReference>
<keyword evidence="2" id="KW-1185">Reference proteome</keyword>
<name>A0A4Q1CGU3_9BACT</name>
<gene>
    <name evidence="1" type="ORF">ESA94_16620</name>
</gene>
<accession>A0A4Q1CGU3</accession>
<evidence type="ECO:0000313" key="1">
    <source>
        <dbReference type="EMBL" id="RXK59005.1"/>
    </source>
</evidence>
<dbReference type="InterPro" id="IPR015946">
    <property type="entry name" value="KH_dom-like_a/b"/>
</dbReference>
<dbReference type="Proteomes" id="UP000290204">
    <property type="component" value="Unassembled WGS sequence"/>
</dbReference>
<dbReference type="PANTHER" id="PTHR39624">
    <property type="entry name" value="PROTEIN INVOLVED IN RIMO-MEDIATED BETA-METHYLTHIOLATION OF RIBOSOMAL PROTEIN S12 YCAO"/>
    <property type="match status" value="1"/>
</dbReference>
<dbReference type="OrthoDB" id="290036at2"/>
<proteinExistence type="predicted"/>
<dbReference type="SUPFAM" id="SSF82784">
    <property type="entry name" value="OsmC-like"/>
    <property type="match status" value="1"/>
</dbReference>
<sequence length="134" mass="14663">MTSSIVYKGDLRTEAIHLHSQSIVETDAPLDNQGLAQRFSPTDLVATALGSCMLTIMGIKARDMQVDLNGVQIAIQKHMKSEPRRIGAVDVTFTFPAGLQLDDKQRTILQNAALTCPVAKSLDPAIEQNVVFNW</sequence>
<reference evidence="1 2" key="1">
    <citation type="submission" date="2019-01" db="EMBL/GenBank/DDBJ databases">
        <title>Lacibacter sp. strain TTM-7.</title>
        <authorList>
            <person name="Chen W.-M."/>
        </authorList>
    </citation>
    <scope>NUCLEOTIDE SEQUENCE [LARGE SCALE GENOMIC DNA]</scope>
    <source>
        <strain evidence="1 2">TTM-7</strain>
    </source>
</reference>
<protein>
    <submittedName>
        <fullName evidence="1">OsmC family peroxiredoxin</fullName>
    </submittedName>
</protein>
<dbReference type="Gene3D" id="3.30.300.20">
    <property type="match status" value="1"/>
</dbReference>
<dbReference type="InterPro" id="IPR036102">
    <property type="entry name" value="OsmC/Ohrsf"/>
</dbReference>
<comment type="caution">
    <text evidence="1">The sequence shown here is derived from an EMBL/GenBank/DDBJ whole genome shotgun (WGS) entry which is preliminary data.</text>
</comment>
<dbReference type="EMBL" id="SDHW01000005">
    <property type="protein sequence ID" value="RXK59005.1"/>
    <property type="molecule type" value="Genomic_DNA"/>
</dbReference>
<evidence type="ECO:0000313" key="2">
    <source>
        <dbReference type="Proteomes" id="UP000290204"/>
    </source>
</evidence>
<dbReference type="RefSeq" id="WP_129132061.1">
    <property type="nucleotide sequence ID" value="NZ_SDHW01000005.1"/>
</dbReference>
<organism evidence="1 2">
    <name type="scientific">Lacibacter luteus</name>
    <dbReference type="NCBI Taxonomy" id="2508719"/>
    <lineage>
        <taxon>Bacteria</taxon>
        <taxon>Pseudomonadati</taxon>
        <taxon>Bacteroidota</taxon>
        <taxon>Chitinophagia</taxon>
        <taxon>Chitinophagales</taxon>
        <taxon>Chitinophagaceae</taxon>
        <taxon>Lacibacter</taxon>
    </lineage>
</organism>